<feature type="region of interest" description="Disordered" evidence="3">
    <location>
        <begin position="76"/>
        <end position="97"/>
    </location>
</feature>
<dbReference type="InterPro" id="IPR036396">
    <property type="entry name" value="Cyt_P450_sf"/>
</dbReference>
<keyword evidence="2" id="KW-0349">Heme</keyword>
<dbReference type="PANTHER" id="PTHR46696">
    <property type="entry name" value="P450, PUTATIVE (EUROFUNG)-RELATED"/>
    <property type="match status" value="1"/>
</dbReference>
<dbReference type="SUPFAM" id="SSF48264">
    <property type="entry name" value="Cytochrome P450"/>
    <property type="match status" value="1"/>
</dbReference>
<dbReference type="PRINTS" id="PR00385">
    <property type="entry name" value="P450"/>
</dbReference>
<sequence>MDQSRTLAPLPAEPPPGCPFSPPREYTKLRVEHPVSRVSLPDGSWAWLLTRYADIRGALSDARFSSDVNAPGFPRSGMVTAGEGSSLIRTDPPEHSRRRRMLTHSFTVKSVSALRARIQQITDHLCDEMEEQKRKDGPDGSVDLVRSLALPLPSLVISLLLGVPYEDRDLFQSITATVLSRVNTEDERTTARKELRAYLSHLVASKEGDPGDDILSELVHERMRQGQLTREEVTGTATLLLIAGHETTANMIGLGALTLIRNPHAADELRTDPSLMPGAVEELLRFHSITRSGPRRAAIADVEVGGQLIKAGEGIVCAVASANRDPEHFPDGDTFDIRRRNAQHHIAFGYGVHQCLGQSLARAELEISLNTLLARFPELRLAVEFADVPFRSDMLVYGCHALPVTW</sequence>
<evidence type="ECO:0000256" key="2">
    <source>
        <dbReference type="RuleBase" id="RU000461"/>
    </source>
</evidence>
<protein>
    <submittedName>
        <fullName evidence="4">Cytochrome P450</fullName>
    </submittedName>
</protein>
<dbReference type="CDD" id="cd11030">
    <property type="entry name" value="CYP105-like"/>
    <property type="match status" value="1"/>
</dbReference>
<evidence type="ECO:0000313" key="5">
    <source>
        <dbReference type="Proteomes" id="UP000035366"/>
    </source>
</evidence>
<organism evidence="4 5">
    <name type="scientific">Streptomyces incarnatus</name>
    <dbReference type="NCBI Taxonomy" id="665007"/>
    <lineage>
        <taxon>Bacteria</taxon>
        <taxon>Bacillati</taxon>
        <taxon>Actinomycetota</taxon>
        <taxon>Actinomycetes</taxon>
        <taxon>Kitasatosporales</taxon>
        <taxon>Streptomycetaceae</taxon>
        <taxon>Streptomyces</taxon>
    </lineage>
</organism>
<dbReference type="PANTHER" id="PTHR46696:SF1">
    <property type="entry name" value="CYTOCHROME P450 YJIB-RELATED"/>
    <property type="match status" value="1"/>
</dbReference>
<evidence type="ECO:0000256" key="3">
    <source>
        <dbReference type="SAM" id="MobiDB-lite"/>
    </source>
</evidence>
<evidence type="ECO:0000256" key="1">
    <source>
        <dbReference type="ARBA" id="ARBA00010617"/>
    </source>
</evidence>
<feature type="compositionally biased region" description="Pro residues" evidence="3">
    <location>
        <begin position="11"/>
        <end position="22"/>
    </location>
</feature>
<keyword evidence="2" id="KW-0560">Oxidoreductase</keyword>
<dbReference type="PROSITE" id="PS00086">
    <property type="entry name" value="CYTOCHROME_P450"/>
    <property type="match status" value="1"/>
</dbReference>
<reference evidence="4 5" key="1">
    <citation type="journal article" date="2015" name="ISME J.">
        <title>Draft Genome Sequence of Streptomyces incarnatus NRRL8089, which Produces the Nucleoside Antibiotic Sinefungin.</title>
        <authorList>
            <person name="Oshima K."/>
            <person name="Hattori M."/>
            <person name="Shimizu H."/>
            <person name="Fukuda K."/>
            <person name="Nemoto M."/>
            <person name="Inagaki K."/>
            <person name="Tamura T."/>
        </authorList>
    </citation>
    <scope>NUCLEOTIDE SEQUENCE [LARGE SCALE GENOMIC DNA]</scope>
    <source>
        <strain evidence="4 5">NRRL 8089</strain>
    </source>
</reference>
<dbReference type="EMBL" id="CP011497">
    <property type="protein sequence ID" value="AKJ09707.1"/>
    <property type="molecule type" value="Genomic_DNA"/>
</dbReference>
<keyword evidence="2" id="KW-0503">Monooxygenase</keyword>
<keyword evidence="5" id="KW-1185">Reference proteome</keyword>
<gene>
    <name evidence="4" type="ORF">ABB07_06630</name>
</gene>
<dbReference type="PRINTS" id="PR00359">
    <property type="entry name" value="BP450"/>
</dbReference>
<evidence type="ECO:0000313" key="4">
    <source>
        <dbReference type="EMBL" id="AKJ09707.1"/>
    </source>
</evidence>
<feature type="region of interest" description="Disordered" evidence="3">
    <location>
        <begin position="1"/>
        <end position="24"/>
    </location>
</feature>
<dbReference type="Proteomes" id="UP000035366">
    <property type="component" value="Chromosome"/>
</dbReference>
<keyword evidence="2" id="KW-0408">Iron</keyword>
<comment type="similarity">
    <text evidence="1 2">Belongs to the cytochrome P450 family.</text>
</comment>
<dbReference type="InterPro" id="IPR002397">
    <property type="entry name" value="Cyt_P450_B"/>
</dbReference>
<dbReference type="Gene3D" id="1.10.630.10">
    <property type="entry name" value="Cytochrome P450"/>
    <property type="match status" value="1"/>
</dbReference>
<dbReference type="Pfam" id="PF00067">
    <property type="entry name" value="p450"/>
    <property type="match status" value="1"/>
</dbReference>
<proteinExistence type="inferred from homology"/>
<keyword evidence="2" id="KW-0479">Metal-binding</keyword>
<dbReference type="InterPro" id="IPR017972">
    <property type="entry name" value="Cyt_P450_CS"/>
</dbReference>
<dbReference type="InterPro" id="IPR001128">
    <property type="entry name" value="Cyt_P450"/>
</dbReference>
<name>A0ABN4GCU2_9ACTN</name>
<accession>A0ABN4GCU2</accession>
<dbReference type="RefSeq" id="WP_208897847.1">
    <property type="nucleotide sequence ID" value="NZ_CP011497.1"/>
</dbReference>